<dbReference type="Pfam" id="PF04015">
    <property type="entry name" value="DUF362"/>
    <property type="match status" value="1"/>
</dbReference>
<organism evidence="6">
    <name type="scientific">candidate division WOR-3 bacterium</name>
    <dbReference type="NCBI Taxonomy" id="2052148"/>
    <lineage>
        <taxon>Bacteria</taxon>
        <taxon>Bacteria division WOR-3</taxon>
    </lineage>
</organism>
<dbReference type="Gene3D" id="3.30.70.20">
    <property type="match status" value="1"/>
</dbReference>
<evidence type="ECO:0000313" key="6">
    <source>
        <dbReference type="EMBL" id="HHS51559.1"/>
    </source>
</evidence>
<feature type="domain" description="4Fe-4S ferredoxin-type" evidence="5">
    <location>
        <begin position="318"/>
        <end position="347"/>
    </location>
</feature>
<evidence type="ECO:0000256" key="1">
    <source>
        <dbReference type="ARBA" id="ARBA00022485"/>
    </source>
</evidence>
<dbReference type="PANTHER" id="PTHR43687">
    <property type="entry name" value="ADENYLYLSULFATE REDUCTASE, BETA SUBUNIT"/>
    <property type="match status" value="1"/>
</dbReference>
<feature type="domain" description="4Fe-4S ferredoxin-type" evidence="5">
    <location>
        <begin position="348"/>
        <end position="378"/>
    </location>
</feature>
<sequence>MIDSVSIVRCEDYDFSSVAGAIQKAISFFGGIEAFINLGDKVLLKPNLLSASPPDSAIVTHPTIVEVLGKMVRRAGGSVIIADSPGAGIPYTVNALQKVYKTTGYDKLAQDNTFLLNFDTTWSLIANPRGKLIKYLEVINPVINCSKIINLPKFKTHTFTIFSGAVKNMFGIVPGFVKPSYHARLQNVSQFSEMLLDLLVLIKPILNVMDAVIGLEGDGPGALGKVRKINLIMVSPNPILLDVVACQIAGIDIEAVPFLVAAKKQGLIPNEIEILGGNLEEFKLTNFQKPKTYDPKGFGLKPTIQKLIAPIVKNLFSLKPIVLKSKCRACANCVKSCPTKAIKIVNKKAKINYRECIRCYCCIESCPEAAVISKLSPYAKFVQRRGVSGFFKTDIG</sequence>
<gene>
    <name evidence="6" type="ORF">ENW73_01655</name>
</gene>
<dbReference type="InterPro" id="IPR017900">
    <property type="entry name" value="4Fe4S_Fe_S_CS"/>
</dbReference>
<keyword evidence="1" id="KW-0004">4Fe-4S</keyword>
<dbReference type="EMBL" id="DTLI01000039">
    <property type="protein sequence ID" value="HHS51559.1"/>
    <property type="molecule type" value="Genomic_DNA"/>
</dbReference>
<dbReference type="PANTHER" id="PTHR43687:SF5">
    <property type="entry name" value="4FE-4S FERREDOXIN-TYPE DOMAIN-CONTAINING PROTEIN"/>
    <property type="match status" value="1"/>
</dbReference>
<keyword evidence="2" id="KW-0479">Metal-binding</keyword>
<reference evidence="6" key="1">
    <citation type="journal article" date="2020" name="mSystems">
        <title>Genome- and Community-Level Interaction Insights into Carbon Utilization and Element Cycling Functions of Hydrothermarchaeota in Hydrothermal Sediment.</title>
        <authorList>
            <person name="Zhou Z."/>
            <person name="Liu Y."/>
            <person name="Xu W."/>
            <person name="Pan J."/>
            <person name="Luo Z.H."/>
            <person name="Li M."/>
        </authorList>
    </citation>
    <scope>NUCLEOTIDE SEQUENCE [LARGE SCALE GENOMIC DNA]</scope>
    <source>
        <strain evidence="6">SpSt-876</strain>
    </source>
</reference>
<evidence type="ECO:0000259" key="5">
    <source>
        <dbReference type="PROSITE" id="PS51379"/>
    </source>
</evidence>
<dbReference type="PROSITE" id="PS00198">
    <property type="entry name" value="4FE4S_FER_1"/>
    <property type="match status" value="1"/>
</dbReference>
<name>A0A7C6EBW3_UNCW3</name>
<evidence type="ECO:0000256" key="3">
    <source>
        <dbReference type="ARBA" id="ARBA00023004"/>
    </source>
</evidence>
<keyword evidence="3" id="KW-0408">Iron</keyword>
<evidence type="ECO:0000256" key="2">
    <source>
        <dbReference type="ARBA" id="ARBA00022723"/>
    </source>
</evidence>
<dbReference type="GO" id="GO:0046872">
    <property type="term" value="F:metal ion binding"/>
    <property type="evidence" value="ECO:0007669"/>
    <property type="project" value="UniProtKB-KW"/>
</dbReference>
<dbReference type="InterPro" id="IPR017896">
    <property type="entry name" value="4Fe4S_Fe-S-bd"/>
</dbReference>
<dbReference type="AlphaFoldDB" id="A0A7C6EBW3"/>
<protein>
    <submittedName>
        <fullName evidence="6">DUF362 domain-containing protein</fullName>
    </submittedName>
</protein>
<dbReference type="InterPro" id="IPR007160">
    <property type="entry name" value="DUF362"/>
</dbReference>
<proteinExistence type="predicted"/>
<keyword evidence="4" id="KW-0411">Iron-sulfur</keyword>
<comment type="caution">
    <text evidence="6">The sequence shown here is derived from an EMBL/GenBank/DDBJ whole genome shotgun (WGS) entry which is preliminary data.</text>
</comment>
<dbReference type="PROSITE" id="PS51379">
    <property type="entry name" value="4FE4S_FER_2"/>
    <property type="match status" value="2"/>
</dbReference>
<evidence type="ECO:0000256" key="4">
    <source>
        <dbReference type="ARBA" id="ARBA00023014"/>
    </source>
</evidence>
<dbReference type="Pfam" id="PF13237">
    <property type="entry name" value="Fer4_10"/>
    <property type="match status" value="1"/>
</dbReference>
<accession>A0A7C6EBW3</accession>
<dbReference type="InterPro" id="IPR050572">
    <property type="entry name" value="Fe-S_Ferredoxin"/>
</dbReference>
<dbReference type="GO" id="GO:0051539">
    <property type="term" value="F:4 iron, 4 sulfur cluster binding"/>
    <property type="evidence" value="ECO:0007669"/>
    <property type="project" value="UniProtKB-KW"/>
</dbReference>
<dbReference type="SUPFAM" id="SSF54862">
    <property type="entry name" value="4Fe-4S ferredoxins"/>
    <property type="match status" value="1"/>
</dbReference>